<dbReference type="PRINTS" id="PR00081">
    <property type="entry name" value="GDHRDH"/>
</dbReference>
<reference evidence="1" key="1">
    <citation type="submission" date="2021-07" db="EMBL/GenBank/DDBJ databases">
        <authorList>
            <person name="Branca A.L. A."/>
        </authorList>
    </citation>
    <scope>NUCLEOTIDE SEQUENCE</scope>
</reference>
<dbReference type="EMBL" id="CAJVOS010000010">
    <property type="protein sequence ID" value="CAG7983331.1"/>
    <property type="molecule type" value="Genomic_DNA"/>
</dbReference>
<evidence type="ECO:0000313" key="2">
    <source>
        <dbReference type="Proteomes" id="UP001153618"/>
    </source>
</evidence>
<dbReference type="PANTHER" id="PTHR45458">
    <property type="entry name" value="SHORT-CHAIN DEHYDROGENASE/REDUCTASE SDR"/>
    <property type="match status" value="1"/>
</dbReference>
<keyword evidence="2" id="KW-1185">Reference proteome</keyword>
<dbReference type="Gene3D" id="3.40.50.720">
    <property type="entry name" value="NAD(P)-binding Rossmann-like Domain"/>
    <property type="match status" value="1"/>
</dbReference>
<dbReference type="InterPro" id="IPR052184">
    <property type="entry name" value="SDR_enzymes"/>
</dbReference>
<dbReference type="Proteomes" id="UP001153618">
    <property type="component" value="Unassembled WGS sequence"/>
</dbReference>
<organism evidence="1 2">
    <name type="scientific">Penicillium olsonii</name>
    <dbReference type="NCBI Taxonomy" id="99116"/>
    <lineage>
        <taxon>Eukaryota</taxon>
        <taxon>Fungi</taxon>
        <taxon>Dikarya</taxon>
        <taxon>Ascomycota</taxon>
        <taxon>Pezizomycotina</taxon>
        <taxon>Eurotiomycetes</taxon>
        <taxon>Eurotiomycetidae</taxon>
        <taxon>Eurotiales</taxon>
        <taxon>Aspergillaceae</taxon>
        <taxon>Penicillium</taxon>
    </lineage>
</organism>
<proteinExistence type="predicted"/>
<dbReference type="PANTHER" id="PTHR45458:SF1">
    <property type="entry name" value="SHORT CHAIN DEHYDROGENASE"/>
    <property type="match status" value="1"/>
</dbReference>
<comment type="caution">
    <text evidence="1">The sequence shown here is derived from an EMBL/GenBank/DDBJ whole genome shotgun (WGS) entry which is preliminary data.</text>
</comment>
<dbReference type="Pfam" id="PF00106">
    <property type="entry name" value="adh_short"/>
    <property type="match status" value="1"/>
</dbReference>
<name>A0A9W4HE59_PENOL</name>
<dbReference type="GO" id="GO:0016616">
    <property type="term" value="F:oxidoreductase activity, acting on the CH-OH group of donors, NAD or NADP as acceptor"/>
    <property type="evidence" value="ECO:0007669"/>
    <property type="project" value="TreeGrafter"/>
</dbReference>
<dbReference type="AlphaFoldDB" id="A0A9W4HE59"/>
<sequence length="247" mass="26511">MAPTVVFITGASRGLGFGIAKKFVARPNYIVVGAVRDPTHDSAQQLSSLPTGEGSRIVLVKYDASIEQSAFDAVQEATEQGIDHFDYVVANAGIAKTFPLVKDAKRADIVEHHQVNVLSVLSLYQAVRDLLQKSTLSSPVFAIMGSGTGALGNQPNIPNAVYGASKSILLWYGIRINAEDEWLNTFIIDPGWVQTDMGNYTAATWGYGTAPTTVEESTGGMVDVISTATKEKHGGKFVLYNGEIQGW</sequence>
<gene>
    <name evidence="1" type="ORF">POLS_LOCUS1366</name>
</gene>
<protein>
    <submittedName>
        <fullName evidence="1">Uncharacterized protein</fullName>
    </submittedName>
</protein>
<dbReference type="OrthoDB" id="9876299at2759"/>
<evidence type="ECO:0000313" key="1">
    <source>
        <dbReference type="EMBL" id="CAG7983331.1"/>
    </source>
</evidence>
<dbReference type="InterPro" id="IPR002347">
    <property type="entry name" value="SDR_fam"/>
</dbReference>
<dbReference type="SUPFAM" id="SSF51735">
    <property type="entry name" value="NAD(P)-binding Rossmann-fold domains"/>
    <property type="match status" value="1"/>
</dbReference>
<dbReference type="InterPro" id="IPR036291">
    <property type="entry name" value="NAD(P)-bd_dom_sf"/>
</dbReference>
<accession>A0A9W4HE59</accession>